<keyword evidence="3" id="KW-1003">Cell membrane</keyword>
<feature type="transmembrane region" description="Helical" evidence="7">
    <location>
        <begin position="54"/>
        <end position="76"/>
    </location>
</feature>
<dbReference type="GO" id="GO:0005886">
    <property type="term" value="C:plasma membrane"/>
    <property type="evidence" value="ECO:0007669"/>
    <property type="project" value="UniProtKB-SubCell"/>
</dbReference>
<dbReference type="eggNOG" id="COG2323">
    <property type="taxonomic scope" value="Bacteria"/>
</dbReference>
<dbReference type="InterPro" id="IPR007353">
    <property type="entry name" value="DUF421"/>
</dbReference>
<dbReference type="Pfam" id="PF04239">
    <property type="entry name" value="DUF421"/>
    <property type="match status" value="1"/>
</dbReference>
<gene>
    <name evidence="9" type="ORF">RUMCAL_02300</name>
</gene>
<organism evidence="9 10">
    <name type="scientific">Ruminococcus callidus ATCC 27760</name>
    <dbReference type="NCBI Taxonomy" id="411473"/>
    <lineage>
        <taxon>Bacteria</taxon>
        <taxon>Bacillati</taxon>
        <taxon>Bacillota</taxon>
        <taxon>Clostridia</taxon>
        <taxon>Eubacteriales</taxon>
        <taxon>Oscillospiraceae</taxon>
        <taxon>Ruminococcus</taxon>
    </lineage>
</organism>
<dbReference type="PANTHER" id="PTHR34582:SF6">
    <property type="entry name" value="UPF0702 TRANSMEMBRANE PROTEIN YCAP"/>
    <property type="match status" value="1"/>
</dbReference>
<dbReference type="STRING" id="411473.RUMCAL_02300"/>
<dbReference type="PATRIC" id="fig|411473.3.peg.1911"/>
<comment type="caution">
    <text evidence="9">The sequence shown here is derived from an EMBL/GenBank/DDBJ whole genome shotgun (WGS) entry which is preliminary data.</text>
</comment>
<keyword evidence="6 7" id="KW-0472">Membrane</keyword>
<dbReference type="AlphaFoldDB" id="U2LUW2"/>
<evidence type="ECO:0000256" key="2">
    <source>
        <dbReference type="ARBA" id="ARBA00006448"/>
    </source>
</evidence>
<keyword evidence="4 7" id="KW-0812">Transmembrane</keyword>
<protein>
    <recommendedName>
        <fullName evidence="8">YetF C-terminal domain-containing protein</fullName>
    </recommendedName>
</protein>
<evidence type="ECO:0000256" key="3">
    <source>
        <dbReference type="ARBA" id="ARBA00022475"/>
    </source>
</evidence>
<keyword evidence="10" id="KW-1185">Reference proteome</keyword>
<accession>U2LUW2</accession>
<dbReference type="HOGENOM" id="CLU_077149_0_1_9"/>
<dbReference type="EMBL" id="AWVF01000286">
    <property type="protein sequence ID" value="ERJ93259.1"/>
    <property type="molecule type" value="Genomic_DNA"/>
</dbReference>
<dbReference type="Gene3D" id="3.30.240.20">
    <property type="entry name" value="bsu07140 like domains"/>
    <property type="match status" value="2"/>
</dbReference>
<dbReference type="Proteomes" id="UP000016662">
    <property type="component" value="Unassembled WGS sequence"/>
</dbReference>
<keyword evidence="5 7" id="KW-1133">Transmembrane helix</keyword>
<evidence type="ECO:0000259" key="8">
    <source>
        <dbReference type="Pfam" id="PF04239"/>
    </source>
</evidence>
<comment type="subcellular location">
    <subcellularLocation>
        <location evidence="1">Cell membrane</location>
        <topology evidence="1">Multi-pass membrane protein</topology>
    </subcellularLocation>
</comment>
<reference evidence="9 10" key="1">
    <citation type="submission" date="2013-07" db="EMBL/GenBank/DDBJ databases">
        <authorList>
            <person name="Weinstock G."/>
            <person name="Sodergren E."/>
            <person name="Wylie T."/>
            <person name="Fulton L."/>
            <person name="Fulton R."/>
            <person name="Fronick C."/>
            <person name="O'Laughlin M."/>
            <person name="Godfrey J."/>
            <person name="Miner T."/>
            <person name="Herter B."/>
            <person name="Appelbaum E."/>
            <person name="Cordes M."/>
            <person name="Lek S."/>
            <person name="Wollam A."/>
            <person name="Pepin K.H."/>
            <person name="Palsikar V.B."/>
            <person name="Mitreva M."/>
            <person name="Wilson R.K."/>
        </authorList>
    </citation>
    <scope>NUCLEOTIDE SEQUENCE [LARGE SCALE GENOMIC DNA]</scope>
    <source>
        <strain evidence="9 10">ATCC 27760</strain>
    </source>
</reference>
<comment type="similarity">
    <text evidence="2">Belongs to the UPF0702 family.</text>
</comment>
<evidence type="ECO:0000256" key="6">
    <source>
        <dbReference type="ARBA" id="ARBA00023136"/>
    </source>
</evidence>
<feature type="domain" description="YetF C-terminal" evidence="8">
    <location>
        <begin position="77"/>
        <end position="206"/>
    </location>
</feature>
<dbReference type="InterPro" id="IPR023090">
    <property type="entry name" value="UPF0702_alpha/beta_dom_sf"/>
</dbReference>
<name>U2LUW2_9FIRM</name>
<sequence length="225" mass="25083">MVLIRSLILYIVVIFGVRLMGKRQLGELQPSELVITILISNIATLPLEDTSIPLILGILPILTLVCFEALMSWVTLKSLRMRRIISGRPKIVVRDGQIEQATMRDLRLSVDDLMTALRQQQVFDISQVQFAVMETTGTISVYLKAECQPLTPADITLKKTAQNPPVAVIQDGCVMNKSLAMLGKNQAWLEQKLAEHRLTEKQVFLMLSDAEGTCTIIPKKRGDAV</sequence>
<proteinExistence type="inferred from homology"/>
<evidence type="ECO:0000256" key="5">
    <source>
        <dbReference type="ARBA" id="ARBA00022989"/>
    </source>
</evidence>
<evidence type="ECO:0000256" key="7">
    <source>
        <dbReference type="SAM" id="Phobius"/>
    </source>
</evidence>
<evidence type="ECO:0000313" key="10">
    <source>
        <dbReference type="Proteomes" id="UP000016662"/>
    </source>
</evidence>
<feature type="transmembrane region" description="Helical" evidence="7">
    <location>
        <begin position="6"/>
        <end position="21"/>
    </location>
</feature>
<evidence type="ECO:0000256" key="4">
    <source>
        <dbReference type="ARBA" id="ARBA00022692"/>
    </source>
</evidence>
<evidence type="ECO:0000256" key="1">
    <source>
        <dbReference type="ARBA" id="ARBA00004651"/>
    </source>
</evidence>
<evidence type="ECO:0000313" key="9">
    <source>
        <dbReference type="EMBL" id="ERJ93259.1"/>
    </source>
</evidence>
<dbReference type="PANTHER" id="PTHR34582">
    <property type="entry name" value="UPF0702 TRANSMEMBRANE PROTEIN YCAP"/>
    <property type="match status" value="1"/>
</dbReference>